<keyword evidence="2" id="KW-0808">Transferase</keyword>
<dbReference type="InterPro" id="IPR046341">
    <property type="entry name" value="SET_dom_sf"/>
</dbReference>
<dbReference type="GO" id="GO:0032259">
    <property type="term" value="P:methylation"/>
    <property type="evidence" value="ECO:0007669"/>
    <property type="project" value="UniProtKB-KW"/>
</dbReference>
<dbReference type="GO" id="GO:0005634">
    <property type="term" value="C:nucleus"/>
    <property type="evidence" value="ECO:0007669"/>
    <property type="project" value="TreeGrafter"/>
</dbReference>
<dbReference type="Proteomes" id="UP000187209">
    <property type="component" value="Unassembled WGS sequence"/>
</dbReference>
<protein>
    <recommendedName>
        <fullName evidence="4">Rubisco LSMT substrate-binding domain-containing protein</fullName>
    </recommendedName>
</protein>
<dbReference type="CDD" id="cd10527">
    <property type="entry name" value="SET_LSMT"/>
    <property type="match status" value="1"/>
</dbReference>
<feature type="domain" description="Rubisco LSMT substrate-binding" evidence="4">
    <location>
        <begin position="411"/>
        <end position="478"/>
    </location>
</feature>
<dbReference type="Gene3D" id="3.90.1410.10">
    <property type="entry name" value="set domain protein methyltransferase, domain 1"/>
    <property type="match status" value="1"/>
</dbReference>
<comment type="caution">
    <text evidence="5">The sequence shown here is derived from an EMBL/GenBank/DDBJ whole genome shotgun (WGS) entry which is preliminary data.</text>
</comment>
<name>A0A1R2BH85_9CILI</name>
<keyword evidence="6" id="KW-1185">Reference proteome</keyword>
<dbReference type="AlphaFoldDB" id="A0A1R2BH85"/>
<dbReference type="OrthoDB" id="341421at2759"/>
<accession>A0A1R2BH85</accession>
<dbReference type="PANTHER" id="PTHR13271:SF34">
    <property type="entry name" value="N-LYSINE METHYLTRANSFERASE SETD6"/>
    <property type="match status" value="1"/>
</dbReference>
<dbReference type="Pfam" id="PF09273">
    <property type="entry name" value="Rubis-subs-bind"/>
    <property type="match status" value="1"/>
</dbReference>
<dbReference type="Gene3D" id="3.90.1420.10">
    <property type="entry name" value="Rubisco LSMT, substrate-binding domain"/>
    <property type="match status" value="1"/>
</dbReference>
<dbReference type="InterPro" id="IPR050600">
    <property type="entry name" value="SETD3_SETD6_MTase"/>
</dbReference>
<evidence type="ECO:0000256" key="1">
    <source>
        <dbReference type="ARBA" id="ARBA00022603"/>
    </source>
</evidence>
<reference evidence="5 6" key="1">
    <citation type="submission" date="2016-11" db="EMBL/GenBank/DDBJ databases">
        <title>The macronuclear genome of Stentor coeruleus: a giant cell with tiny introns.</title>
        <authorList>
            <person name="Slabodnick M."/>
            <person name="Ruby J.G."/>
            <person name="Reiff S.B."/>
            <person name="Swart E.C."/>
            <person name="Gosai S."/>
            <person name="Prabakaran S."/>
            <person name="Witkowska E."/>
            <person name="Larue G.E."/>
            <person name="Fisher S."/>
            <person name="Freeman R.M."/>
            <person name="Gunawardena J."/>
            <person name="Chu W."/>
            <person name="Stover N.A."/>
            <person name="Gregory B.D."/>
            <person name="Nowacki M."/>
            <person name="Derisi J."/>
            <person name="Roy S.W."/>
            <person name="Marshall W.F."/>
            <person name="Sood P."/>
        </authorList>
    </citation>
    <scope>NUCLEOTIDE SEQUENCE [LARGE SCALE GENOMIC DNA]</scope>
    <source>
        <strain evidence="5">WM001</strain>
    </source>
</reference>
<keyword evidence="3" id="KW-0949">S-adenosyl-L-methionine</keyword>
<keyword evidence="1" id="KW-0489">Methyltransferase</keyword>
<proteinExistence type="predicted"/>
<dbReference type="SUPFAM" id="SSF82199">
    <property type="entry name" value="SET domain"/>
    <property type="match status" value="1"/>
</dbReference>
<dbReference type="EMBL" id="MPUH01000648">
    <property type="protein sequence ID" value="OMJ76143.1"/>
    <property type="molecule type" value="Genomic_DNA"/>
</dbReference>
<evidence type="ECO:0000256" key="2">
    <source>
        <dbReference type="ARBA" id="ARBA00022679"/>
    </source>
</evidence>
<gene>
    <name evidence="5" type="ORF">SteCoe_24549</name>
</gene>
<sequence length="538" mass="63074">MYNQVPMAEVLPKSPEFERYMKWALENGIILNKVIYPVRFPPGYIGTMATERINPGDVIVSVPNSALFTSKIAEKSDLYELFQEYDDFFDEDDAHYEDLILVTYLIWEKSLGERSKWYHFIVHQPKSDTLQDWSIEELQQLQDPDAVYDAKQQMAFTLKLWGGWKKVILKSKLFSPTMVEFSEFLWAYRLLSTRSFGKFCPYTTFAPMAEFLNHNNTCTYYYYGTTEASLESAKRYVNFSNGEDHDDDMVFKKSISKITCKKLVQLTCPGGIKQNSEMYKLVVESESLDNEEKKLDEEKDYGKPDPEILRETNEKKLSIIAGNETYEEGSEVYMSYGRYSNRMLLATYGFSLKDNIYNFARIKTSLDKFVVGEKAYEIKSLDNNKVYLFKLKSNTLCKEIFRAVRALNWTNNYPINACFSPASVDLEMKVIEIILNVINEQIDSFPTKIEEDLKIVENQLPLRHYFAIVYRIEIKKILHKQVRYLLAAYKIFEIIKEGKSIDQAFEVFFQGIEEREKNEINEALGIYFRTFRIYHENN</sequence>
<evidence type="ECO:0000313" key="6">
    <source>
        <dbReference type="Proteomes" id="UP000187209"/>
    </source>
</evidence>
<evidence type="ECO:0000256" key="3">
    <source>
        <dbReference type="ARBA" id="ARBA00022691"/>
    </source>
</evidence>
<dbReference type="GO" id="GO:0016279">
    <property type="term" value="F:protein-lysine N-methyltransferase activity"/>
    <property type="evidence" value="ECO:0007669"/>
    <property type="project" value="TreeGrafter"/>
</dbReference>
<organism evidence="5 6">
    <name type="scientific">Stentor coeruleus</name>
    <dbReference type="NCBI Taxonomy" id="5963"/>
    <lineage>
        <taxon>Eukaryota</taxon>
        <taxon>Sar</taxon>
        <taxon>Alveolata</taxon>
        <taxon>Ciliophora</taxon>
        <taxon>Postciliodesmatophora</taxon>
        <taxon>Heterotrichea</taxon>
        <taxon>Heterotrichida</taxon>
        <taxon>Stentoridae</taxon>
        <taxon>Stentor</taxon>
    </lineage>
</organism>
<dbReference type="SUPFAM" id="SSF81822">
    <property type="entry name" value="RuBisCo LSMT C-terminal, substrate-binding domain"/>
    <property type="match status" value="1"/>
</dbReference>
<evidence type="ECO:0000313" key="5">
    <source>
        <dbReference type="EMBL" id="OMJ76143.1"/>
    </source>
</evidence>
<dbReference type="InterPro" id="IPR036464">
    <property type="entry name" value="Rubisco_LSMT_subst-bd_sf"/>
</dbReference>
<evidence type="ECO:0000259" key="4">
    <source>
        <dbReference type="Pfam" id="PF09273"/>
    </source>
</evidence>
<dbReference type="InterPro" id="IPR015353">
    <property type="entry name" value="Rubisco_LSMT_subst-bd"/>
</dbReference>
<dbReference type="PANTHER" id="PTHR13271">
    <property type="entry name" value="UNCHARACTERIZED PUTATIVE METHYLTRANSFERASE"/>
    <property type="match status" value="1"/>
</dbReference>